<keyword evidence="6" id="KW-0472">Membrane</keyword>
<dbReference type="GO" id="GO:0032222">
    <property type="term" value="P:regulation of synaptic transmission, cholinergic"/>
    <property type="evidence" value="ECO:0007669"/>
    <property type="project" value="InterPro"/>
</dbReference>
<dbReference type="InterPro" id="IPR050975">
    <property type="entry name" value="Sleep_regulator"/>
</dbReference>
<reference evidence="10 11" key="1">
    <citation type="journal article" date="2024" name="BMC Genomics">
        <title>De novo assembly and annotation of Popillia japonica's genome with initial clues to its potential as an invasive pest.</title>
        <authorList>
            <person name="Cucini C."/>
            <person name="Boschi S."/>
            <person name="Funari R."/>
            <person name="Cardaioli E."/>
            <person name="Iannotti N."/>
            <person name="Marturano G."/>
            <person name="Paoli F."/>
            <person name="Bruttini M."/>
            <person name="Carapelli A."/>
            <person name="Frati F."/>
            <person name="Nardi F."/>
        </authorList>
    </citation>
    <scope>NUCLEOTIDE SEQUENCE [LARGE SCALE GENOMIC DNA]</scope>
    <source>
        <strain evidence="10">DMR45628</strain>
    </source>
</reference>
<evidence type="ECO:0000256" key="9">
    <source>
        <dbReference type="SAM" id="SignalP"/>
    </source>
</evidence>
<organism evidence="10 11">
    <name type="scientific">Popillia japonica</name>
    <name type="common">Japanese beetle</name>
    <dbReference type="NCBI Taxonomy" id="7064"/>
    <lineage>
        <taxon>Eukaryota</taxon>
        <taxon>Metazoa</taxon>
        <taxon>Ecdysozoa</taxon>
        <taxon>Arthropoda</taxon>
        <taxon>Hexapoda</taxon>
        <taxon>Insecta</taxon>
        <taxon>Pterygota</taxon>
        <taxon>Neoptera</taxon>
        <taxon>Endopterygota</taxon>
        <taxon>Coleoptera</taxon>
        <taxon>Polyphaga</taxon>
        <taxon>Scarabaeiformia</taxon>
        <taxon>Scarabaeidae</taxon>
        <taxon>Rutelinae</taxon>
        <taxon>Popillia</taxon>
    </lineage>
</organism>
<dbReference type="AlphaFoldDB" id="A0AAW1IYC7"/>
<comment type="caution">
    <text evidence="10">The sequence shown here is derived from an EMBL/GenBank/DDBJ whole genome shotgun (WGS) entry which is preliminary data.</text>
</comment>
<dbReference type="EMBL" id="JASPKY010000492">
    <property type="protein sequence ID" value="KAK9695078.1"/>
    <property type="molecule type" value="Genomic_DNA"/>
</dbReference>
<dbReference type="Proteomes" id="UP001458880">
    <property type="component" value="Unassembled WGS sequence"/>
</dbReference>
<evidence type="ECO:0000313" key="10">
    <source>
        <dbReference type="EMBL" id="KAK9695078.1"/>
    </source>
</evidence>
<evidence type="ECO:0000313" key="11">
    <source>
        <dbReference type="Proteomes" id="UP001458880"/>
    </source>
</evidence>
<evidence type="ECO:0000256" key="7">
    <source>
        <dbReference type="ARBA" id="ARBA00023180"/>
    </source>
</evidence>
<feature type="chain" id="PRO_5043318041" evidence="9">
    <location>
        <begin position="25"/>
        <end position="142"/>
    </location>
</feature>
<dbReference type="InterPro" id="IPR031424">
    <property type="entry name" value="QVR-like"/>
</dbReference>
<dbReference type="GO" id="GO:0030431">
    <property type="term" value="P:sleep"/>
    <property type="evidence" value="ECO:0007669"/>
    <property type="project" value="InterPro"/>
</dbReference>
<dbReference type="GO" id="GO:0098552">
    <property type="term" value="C:side of membrane"/>
    <property type="evidence" value="ECO:0007669"/>
    <property type="project" value="UniProtKB-KW"/>
</dbReference>
<keyword evidence="5" id="KW-1133">Transmembrane helix</keyword>
<dbReference type="Pfam" id="PF17064">
    <property type="entry name" value="QVR"/>
    <property type="match status" value="1"/>
</dbReference>
<evidence type="ECO:0000256" key="3">
    <source>
        <dbReference type="ARBA" id="ARBA00022692"/>
    </source>
</evidence>
<dbReference type="CDD" id="cd23589">
    <property type="entry name" value="TFP_LU_ECD_Rtv"/>
    <property type="match status" value="1"/>
</dbReference>
<evidence type="ECO:0000256" key="2">
    <source>
        <dbReference type="ARBA" id="ARBA00022622"/>
    </source>
</evidence>
<evidence type="ECO:0000256" key="8">
    <source>
        <dbReference type="ARBA" id="ARBA00023288"/>
    </source>
</evidence>
<dbReference type="PANTHER" id="PTHR33562:SF22">
    <property type="entry name" value="PROTEIN QUIVER"/>
    <property type="match status" value="1"/>
</dbReference>
<evidence type="ECO:0000256" key="5">
    <source>
        <dbReference type="ARBA" id="ARBA00022989"/>
    </source>
</evidence>
<evidence type="ECO:0000256" key="1">
    <source>
        <dbReference type="ARBA" id="ARBA00004589"/>
    </source>
</evidence>
<dbReference type="PANTHER" id="PTHR33562">
    <property type="entry name" value="ATILLA, ISOFORM B-RELATED-RELATED"/>
    <property type="match status" value="1"/>
</dbReference>
<keyword evidence="11" id="KW-1185">Reference proteome</keyword>
<accession>A0AAW1IYC7</accession>
<evidence type="ECO:0000256" key="4">
    <source>
        <dbReference type="ARBA" id="ARBA00022729"/>
    </source>
</evidence>
<proteinExistence type="predicted"/>
<sequence length="142" mass="16147">MYVKCSVLVIFSILLTHFPHFTQGQRRCYSCRSRGGEGTCKDPFGSSKVQIGLNTDICDSGWCTKMIEAEDAFKDDYGTATERRCLQNGPPDNEERCAYTIVQRKKVYMCFCKGDLCNNSNHILVNSNLVLMAIAYSLYKLW</sequence>
<keyword evidence="4 9" id="KW-0732">Signal</keyword>
<feature type="signal peptide" evidence="9">
    <location>
        <begin position="1"/>
        <end position="24"/>
    </location>
</feature>
<keyword evidence="2" id="KW-0336">GPI-anchor</keyword>
<gene>
    <name evidence="10" type="ORF">QE152_g33115</name>
</gene>
<keyword evidence="3" id="KW-0812">Transmembrane</keyword>
<keyword evidence="7" id="KW-0325">Glycoprotein</keyword>
<comment type="subcellular location">
    <subcellularLocation>
        <location evidence="1">Membrane</location>
        <topology evidence="1">Lipid-anchor</topology>
        <topology evidence="1">GPI-anchor</topology>
    </subcellularLocation>
</comment>
<evidence type="ECO:0000256" key="6">
    <source>
        <dbReference type="ARBA" id="ARBA00023136"/>
    </source>
</evidence>
<keyword evidence="8" id="KW-0449">Lipoprotein</keyword>
<name>A0AAW1IYC7_POPJA</name>
<protein>
    <submittedName>
        <fullName evidence="10">Sleepless protein</fullName>
    </submittedName>
</protein>